<dbReference type="PANTHER" id="PTHR30006:SF2">
    <property type="entry name" value="ABC TRANSPORTER SUBSTRATE-BINDING PROTEIN"/>
    <property type="match status" value="1"/>
</dbReference>
<feature type="non-terminal residue" evidence="2">
    <location>
        <position position="1"/>
    </location>
</feature>
<evidence type="ECO:0000313" key="2">
    <source>
        <dbReference type="EMBL" id="SUZ58017.1"/>
    </source>
</evidence>
<dbReference type="AlphaFoldDB" id="A0A381NU55"/>
<dbReference type="CDD" id="cd13545">
    <property type="entry name" value="PBP2_TbpA"/>
    <property type="match status" value="1"/>
</dbReference>
<dbReference type="Pfam" id="PF13343">
    <property type="entry name" value="SBP_bac_6"/>
    <property type="match status" value="1"/>
</dbReference>
<dbReference type="GO" id="GO:0030976">
    <property type="term" value="F:thiamine pyrophosphate binding"/>
    <property type="evidence" value="ECO:0007669"/>
    <property type="project" value="TreeGrafter"/>
</dbReference>
<dbReference type="NCBIfam" id="TIGR01254">
    <property type="entry name" value="sfuA"/>
    <property type="match status" value="1"/>
</dbReference>
<accession>A0A381NU55</accession>
<proteinExistence type="predicted"/>
<dbReference type="GO" id="GO:0030288">
    <property type="term" value="C:outer membrane-bounded periplasmic space"/>
    <property type="evidence" value="ECO:0007669"/>
    <property type="project" value="TreeGrafter"/>
</dbReference>
<organism evidence="2">
    <name type="scientific">marine metagenome</name>
    <dbReference type="NCBI Taxonomy" id="408172"/>
    <lineage>
        <taxon>unclassified sequences</taxon>
        <taxon>metagenomes</taxon>
        <taxon>ecological metagenomes</taxon>
    </lineage>
</organism>
<gene>
    <name evidence="2" type="ORF">METZ01_LOCUS10871</name>
</gene>
<dbReference type="Gene3D" id="3.40.190.10">
    <property type="entry name" value="Periplasmic binding protein-like II"/>
    <property type="match status" value="2"/>
</dbReference>
<name>A0A381NU55_9ZZZZ</name>
<dbReference type="GO" id="GO:0015888">
    <property type="term" value="P:thiamine transport"/>
    <property type="evidence" value="ECO:0007669"/>
    <property type="project" value="InterPro"/>
</dbReference>
<dbReference type="EMBL" id="UINC01000592">
    <property type="protein sequence ID" value="SUZ58017.1"/>
    <property type="molecule type" value="Genomic_DNA"/>
</dbReference>
<dbReference type="GO" id="GO:0030975">
    <property type="term" value="F:thiamine binding"/>
    <property type="evidence" value="ECO:0007669"/>
    <property type="project" value="InterPro"/>
</dbReference>
<dbReference type="PANTHER" id="PTHR30006">
    <property type="entry name" value="THIAMINE-BINDING PERIPLASMIC PROTEIN-RELATED"/>
    <property type="match status" value="1"/>
</dbReference>
<sequence length="383" mass="41870">VKTGELGSTGLRGQLPTLATREDLIWVMPAEVAMPRLSIPLVSLYLTLMALIACGSDSSGADQREENNETVTLTLLTHDSFAISEGVFEAFHDQTGIRVEVLTSGDVGSLVAQTILSADNPVGDVVFGIDNTFMQRLLDQSILEPYKTSELANVPDRFELDSTYRLTPIDYGDVCVNYWIDALDGPPPRSLMDLVQPEFAGSLVVQSPETSSPGMAFLLATIAGTPDWEHFWTQLKANDVAVTSSWESAYYGDFVAGGGSRPMVVSYASSPVAELIYADPPVDEPPTGVLLDSCFRQIEFAGVLAGTAHTDEARALVDFLLSPTFQNEIPMNMFMYPVSQKAELPPEFVEHSQLTENPLSLDPAEIEARRKDWTERWVEIVLG</sequence>
<dbReference type="InterPro" id="IPR005948">
    <property type="entry name" value="ThiB-like"/>
</dbReference>
<dbReference type="SUPFAM" id="SSF53850">
    <property type="entry name" value="Periplasmic binding protein-like II"/>
    <property type="match status" value="1"/>
</dbReference>
<evidence type="ECO:0000256" key="1">
    <source>
        <dbReference type="ARBA" id="ARBA00022729"/>
    </source>
</evidence>
<reference evidence="2" key="1">
    <citation type="submission" date="2018-05" db="EMBL/GenBank/DDBJ databases">
        <authorList>
            <person name="Lanie J.A."/>
            <person name="Ng W.-L."/>
            <person name="Kazmierczak K.M."/>
            <person name="Andrzejewski T.M."/>
            <person name="Davidsen T.M."/>
            <person name="Wayne K.J."/>
            <person name="Tettelin H."/>
            <person name="Glass J.I."/>
            <person name="Rusch D."/>
            <person name="Podicherti R."/>
            <person name="Tsui H.-C.T."/>
            <person name="Winkler M.E."/>
        </authorList>
    </citation>
    <scope>NUCLEOTIDE SEQUENCE</scope>
</reference>
<keyword evidence="1" id="KW-0732">Signal</keyword>
<evidence type="ECO:0008006" key="3">
    <source>
        <dbReference type="Google" id="ProtNLM"/>
    </source>
</evidence>
<protein>
    <recommendedName>
        <fullName evidence="3">Thiamine ABC transporter substrate-binding protein</fullName>
    </recommendedName>
</protein>